<dbReference type="GO" id="GO:0006935">
    <property type="term" value="P:chemotaxis"/>
    <property type="evidence" value="ECO:0007669"/>
    <property type="project" value="UniProtKB-ARBA"/>
</dbReference>
<keyword evidence="2 4" id="KW-0807">Transducer</keyword>
<dbReference type="FunFam" id="1.10.287.950:FF:000001">
    <property type="entry name" value="Methyl-accepting chemotaxis sensory transducer"/>
    <property type="match status" value="1"/>
</dbReference>
<keyword evidence="5" id="KW-1133">Transmembrane helix</keyword>
<evidence type="ECO:0000259" key="6">
    <source>
        <dbReference type="PROSITE" id="PS50111"/>
    </source>
</evidence>
<dbReference type="Gene3D" id="1.10.287.950">
    <property type="entry name" value="Methyl-accepting chemotaxis protein"/>
    <property type="match status" value="1"/>
</dbReference>
<dbReference type="CDD" id="cd06225">
    <property type="entry name" value="HAMP"/>
    <property type="match status" value="1"/>
</dbReference>
<sequence length="544" mass="58686">MNFESIRVRYTAMFCSIAVVLIVSNVMNFSLVSKTENGMALFAHEFNPAISAVINADRDLYQARAAELQMLIGNSSPSQVTENQKDFEENAQQAYDRMQEFKQYMSAYPDVTQKLNQFDTAFKKWENAAKSVFSLINSGQVEQARKQSAGVSLTSFNQLRDFYNIAGEAGDNKSLSVSKTIISEVGTTQTILTIFSIIIIILTFTAGIIAPKTMADALENLSTQLKAINSGNGDLSQRIHSKRKDEIGQIANEFDKFLDELAHLIGSIVEQSAEVITGVSELDSGAKEIKQTSKQQTDNVDMIVTAVNEMSYAIKEVASNASLTATEIDVVNSLATEGKTITNNAVNEMKQLSTKVNNAAEVISRLSENSADIASVLDVIRGVADQTNLLALNAAIEAARAGEQGRGFAVVADEVRTLASRTQESTQNIQGMIEALQIGVEEAVTSISEGNSATESTVALSQKTLESLEKISEACANVSNVAAQTATATEEQSVVAEDISENLTVLSDHTQANFDIAENNGNQANTTMALATELSNSVTRFKLS</sequence>
<dbReference type="SUPFAM" id="SSF58104">
    <property type="entry name" value="Methyl-accepting chemotaxis protein (MCP) signaling domain"/>
    <property type="match status" value="1"/>
</dbReference>
<evidence type="ECO:0000256" key="2">
    <source>
        <dbReference type="ARBA" id="ARBA00023224"/>
    </source>
</evidence>
<feature type="transmembrane region" description="Helical" evidence="5">
    <location>
        <begin position="12"/>
        <end position="32"/>
    </location>
</feature>
<dbReference type="InterPro" id="IPR004089">
    <property type="entry name" value="MCPsignal_dom"/>
</dbReference>
<feature type="domain" description="HAMP" evidence="7">
    <location>
        <begin position="212"/>
        <end position="266"/>
    </location>
</feature>
<dbReference type="Proteomes" id="UP000239007">
    <property type="component" value="Unassembled WGS sequence"/>
</dbReference>
<evidence type="ECO:0008006" key="10">
    <source>
        <dbReference type="Google" id="ProtNLM"/>
    </source>
</evidence>
<gene>
    <name evidence="8" type="ORF">BTO11_07400</name>
</gene>
<evidence type="ECO:0000256" key="1">
    <source>
        <dbReference type="ARBA" id="ARBA00004370"/>
    </source>
</evidence>
<evidence type="ECO:0000259" key="7">
    <source>
        <dbReference type="PROSITE" id="PS50885"/>
    </source>
</evidence>
<feature type="transmembrane region" description="Helical" evidence="5">
    <location>
        <begin position="191"/>
        <end position="210"/>
    </location>
</feature>
<keyword evidence="5" id="KW-0472">Membrane</keyword>
<comment type="similarity">
    <text evidence="3">Belongs to the methyl-accepting chemotaxis (MCP) protein family.</text>
</comment>
<dbReference type="OrthoDB" id="49457at2"/>
<dbReference type="EMBL" id="MSCH01000003">
    <property type="protein sequence ID" value="PQJ53509.1"/>
    <property type="molecule type" value="Genomic_DNA"/>
</dbReference>
<protein>
    <recommendedName>
        <fullName evidence="10">Chemotaxis protein</fullName>
    </recommendedName>
</protein>
<evidence type="ECO:0000313" key="8">
    <source>
        <dbReference type="EMBL" id="PQJ53509.1"/>
    </source>
</evidence>
<dbReference type="Pfam" id="PF00672">
    <property type="entry name" value="HAMP"/>
    <property type="match status" value="1"/>
</dbReference>
<evidence type="ECO:0000256" key="4">
    <source>
        <dbReference type="PROSITE-ProRule" id="PRU00284"/>
    </source>
</evidence>
<keyword evidence="9" id="KW-1185">Reference proteome</keyword>
<dbReference type="GO" id="GO:0016020">
    <property type="term" value="C:membrane"/>
    <property type="evidence" value="ECO:0007669"/>
    <property type="project" value="UniProtKB-SubCell"/>
</dbReference>
<feature type="domain" description="Methyl-accepting transducer" evidence="6">
    <location>
        <begin position="271"/>
        <end position="507"/>
    </location>
</feature>
<name>A0A2S7UUT6_9GAMM</name>
<evidence type="ECO:0000256" key="5">
    <source>
        <dbReference type="SAM" id="Phobius"/>
    </source>
</evidence>
<dbReference type="PROSITE" id="PS50111">
    <property type="entry name" value="CHEMOTAXIS_TRANSDUC_2"/>
    <property type="match status" value="1"/>
</dbReference>
<dbReference type="GO" id="GO:0007165">
    <property type="term" value="P:signal transduction"/>
    <property type="evidence" value="ECO:0007669"/>
    <property type="project" value="UniProtKB-KW"/>
</dbReference>
<dbReference type="PANTHER" id="PTHR32089:SF112">
    <property type="entry name" value="LYSOZYME-LIKE PROTEIN-RELATED"/>
    <property type="match status" value="1"/>
</dbReference>
<dbReference type="PANTHER" id="PTHR32089">
    <property type="entry name" value="METHYL-ACCEPTING CHEMOTAXIS PROTEIN MCPB"/>
    <property type="match status" value="1"/>
</dbReference>
<organism evidence="8 9">
    <name type="scientific">Psychrosphaera saromensis</name>
    <dbReference type="NCBI Taxonomy" id="716813"/>
    <lineage>
        <taxon>Bacteria</taxon>
        <taxon>Pseudomonadati</taxon>
        <taxon>Pseudomonadota</taxon>
        <taxon>Gammaproteobacteria</taxon>
        <taxon>Alteromonadales</taxon>
        <taxon>Pseudoalteromonadaceae</taxon>
        <taxon>Psychrosphaera</taxon>
    </lineage>
</organism>
<dbReference type="Pfam" id="PF12729">
    <property type="entry name" value="4HB_MCP_1"/>
    <property type="match status" value="1"/>
</dbReference>
<dbReference type="Pfam" id="PF00015">
    <property type="entry name" value="MCPsignal"/>
    <property type="match status" value="1"/>
</dbReference>
<reference evidence="8 9" key="1">
    <citation type="submission" date="2016-12" db="EMBL/GenBank/DDBJ databases">
        <title>Diversity of luminous bacteria.</title>
        <authorList>
            <person name="Yoshizawa S."/>
            <person name="Kogure K."/>
        </authorList>
    </citation>
    <scope>NUCLEOTIDE SEQUENCE [LARGE SCALE GENOMIC DNA]</scope>
    <source>
        <strain evidence="8 9">SA4-48</strain>
    </source>
</reference>
<evidence type="ECO:0000313" key="9">
    <source>
        <dbReference type="Proteomes" id="UP000239007"/>
    </source>
</evidence>
<dbReference type="AlphaFoldDB" id="A0A2S7UUT6"/>
<dbReference type="SMART" id="SM00304">
    <property type="entry name" value="HAMP"/>
    <property type="match status" value="1"/>
</dbReference>
<keyword evidence="5" id="KW-0812">Transmembrane</keyword>
<dbReference type="RefSeq" id="WP_105051994.1">
    <property type="nucleotide sequence ID" value="NZ_BMYG01000002.1"/>
</dbReference>
<dbReference type="CDD" id="cd11386">
    <property type="entry name" value="MCP_signal"/>
    <property type="match status" value="1"/>
</dbReference>
<dbReference type="SMART" id="SM00283">
    <property type="entry name" value="MA"/>
    <property type="match status" value="1"/>
</dbReference>
<accession>A0A2S7UUT6</accession>
<comment type="caution">
    <text evidence="8">The sequence shown here is derived from an EMBL/GenBank/DDBJ whole genome shotgun (WGS) entry which is preliminary data.</text>
</comment>
<dbReference type="InterPro" id="IPR024478">
    <property type="entry name" value="HlyB_4HB_MCP"/>
</dbReference>
<proteinExistence type="inferred from homology"/>
<comment type="subcellular location">
    <subcellularLocation>
        <location evidence="1">Membrane</location>
    </subcellularLocation>
</comment>
<dbReference type="InterPro" id="IPR003660">
    <property type="entry name" value="HAMP_dom"/>
</dbReference>
<dbReference type="PROSITE" id="PS50885">
    <property type="entry name" value="HAMP"/>
    <property type="match status" value="1"/>
</dbReference>
<evidence type="ECO:0000256" key="3">
    <source>
        <dbReference type="ARBA" id="ARBA00029447"/>
    </source>
</evidence>